<dbReference type="Gene3D" id="1.20.5.110">
    <property type="match status" value="1"/>
</dbReference>
<dbReference type="InterPro" id="IPR001388">
    <property type="entry name" value="Synaptobrevin-like"/>
</dbReference>
<dbReference type="EMBL" id="PYSW02000035">
    <property type="protein sequence ID" value="KAG2377986.1"/>
    <property type="molecule type" value="Genomic_DNA"/>
</dbReference>
<dbReference type="CDD" id="cd15843">
    <property type="entry name" value="R-SNARE"/>
    <property type="match status" value="1"/>
</dbReference>
<protein>
    <submittedName>
        <fullName evidence="12">Uncharacterized protein</fullName>
    </submittedName>
</protein>
<reference evidence="12 13" key="1">
    <citation type="journal article" date="2018" name="BMC Genomics">
        <title>The genome of Naegleria lovaniensis, the basis for a comparative approach to unravel pathogenicity factors of the human pathogenic amoeba N. fowleri.</title>
        <authorList>
            <person name="Liechti N."/>
            <person name="Schurch N."/>
            <person name="Bruggmann R."/>
            <person name="Wittwer M."/>
        </authorList>
    </citation>
    <scope>NUCLEOTIDE SEQUENCE [LARGE SCALE GENOMIC DNA]</scope>
    <source>
        <strain evidence="12 13">ATCC 30569</strain>
    </source>
</reference>
<dbReference type="AlphaFoldDB" id="A0AA88GIT1"/>
<dbReference type="PANTHER" id="PTHR21136">
    <property type="entry name" value="SNARE PROTEINS"/>
    <property type="match status" value="1"/>
</dbReference>
<name>A0AA88GIT1_NAELO</name>
<dbReference type="GeneID" id="68101062"/>
<feature type="transmembrane region" description="Helical" evidence="9">
    <location>
        <begin position="194"/>
        <end position="216"/>
    </location>
</feature>
<dbReference type="SUPFAM" id="SSF64356">
    <property type="entry name" value="SNARE-like"/>
    <property type="match status" value="1"/>
</dbReference>
<dbReference type="InterPro" id="IPR011012">
    <property type="entry name" value="Longin-like_dom_sf"/>
</dbReference>
<comment type="caution">
    <text evidence="12">The sequence shown here is derived from an EMBL/GenBank/DDBJ whole genome shotgun (WGS) entry which is preliminary data.</text>
</comment>
<dbReference type="InterPro" id="IPR051097">
    <property type="entry name" value="Synaptobrevin-like_transport"/>
</dbReference>
<evidence type="ECO:0000313" key="12">
    <source>
        <dbReference type="EMBL" id="KAG2377986.1"/>
    </source>
</evidence>
<evidence type="ECO:0000256" key="4">
    <source>
        <dbReference type="ARBA" id="ARBA00022927"/>
    </source>
</evidence>
<keyword evidence="2" id="KW-0813">Transport</keyword>
<keyword evidence="3 9" id="KW-0812">Transmembrane</keyword>
<dbReference type="GO" id="GO:0005737">
    <property type="term" value="C:cytoplasm"/>
    <property type="evidence" value="ECO:0007669"/>
    <property type="project" value="UniProtKB-ARBA"/>
</dbReference>
<evidence type="ECO:0000313" key="13">
    <source>
        <dbReference type="Proteomes" id="UP000816034"/>
    </source>
</evidence>
<dbReference type="InterPro" id="IPR010908">
    <property type="entry name" value="Longin_dom"/>
</dbReference>
<evidence type="ECO:0000256" key="1">
    <source>
        <dbReference type="ARBA" id="ARBA00008025"/>
    </source>
</evidence>
<evidence type="ECO:0000256" key="2">
    <source>
        <dbReference type="ARBA" id="ARBA00022448"/>
    </source>
</evidence>
<accession>A0AA88GIT1</accession>
<dbReference type="RefSeq" id="XP_044545248.1">
    <property type="nucleotide sequence ID" value="XM_044698703.1"/>
</dbReference>
<evidence type="ECO:0000259" key="10">
    <source>
        <dbReference type="PROSITE" id="PS50859"/>
    </source>
</evidence>
<dbReference type="GO" id="GO:0015031">
    <property type="term" value="P:protein transport"/>
    <property type="evidence" value="ECO:0007669"/>
    <property type="project" value="UniProtKB-KW"/>
</dbReference>
<dbReference type="SUPFAM" id="SSF58038">
    <property type="entry name" value="SNARE fusion complex"/>
    <property type="match status" value="1"/>
</dbReference>
<dbReference type="PROSITE" id="PS50892">
    <property type="entry name" value="V_SNARE"/>
    <property type="match status" value="1"/>
</dbReference>
<keyword evidence="6 9" id="KW-0472">Membrane</keyword>
<dbReference type="GO" id="GO:0012505">
    <property type="term" value="C:endomembrane system"/>
    <property type="evidence" value="ECO:0007669"/>
    <property type="project" value="UniProtKB-SubCell"/>
</dbReference>
<evidence type="ECO:0000256" key="5">
    <source>
        <dbReference type="ARBA" id="ARBA00022989"/>
    </source>
</evidence>
<dbReference type="SMART" id="SM01270">
    <property type="entry name" value="Longin"/>
    <property type="match status" value="1"/>
</dbReference>
<dbReference type="GO" id="GO:0016192">
    <property type="term" value="P:vesicle-mediated transport"/>
    <property type="evidence" value="ECO:0007669"/>
    <property type="project" value="InterPro"/>
</dbReference>
<evidence type="ECO:0000256" key="7">
    <source>
        <dbReference type="ARBA" id="ARBA00046280"/>
    </source>
</evidence>
<dbReference type="Pfam" id="PF13774">
    <property type="entry name" value="Longin"/>
    <property type="match status" value="1"/>
</dbReference>
<feature type="domain" description="V-SNARE coiled-coil homology" evidence="11">
    <location>
        <begin position="133"/>
        <end position="196"/>
    </location>
</feature>
<evidence type="ECO:0000256" key="8">
    <source>
        <dbReference type="PROSITE-ProRule" id="PRU00290"/>
    </source>
</evidence>
<dbReference type="Gene3D" id="3.30.450.50">
    <property type="entry name" value="Longin domain"/>
    <property type="match status" value="1"/>
</dbReference>
<dbReference type="Proteomes" id="UP000816034">
    <property type="component" value="Unassembled WGS sequence"/>
</dbReference>
<keyword evidence="4" id="KW-0653">Protein transport</keyword>
<evidence type="ECO:0000259" key="11">
    <source>
        <dbReference type="PROSITE" id="PS50892"/>
    </source>
</evidence>
<dbReference type="InterPro" id="IPR042855">
    <property type="entry name" value="V_SNARE_CC"/>
</dbReference>
<comment type="similarity">
    <text evidence="1">Belongs to the synaptobrevin family.</text>
</comment>
<proteinExistence type="inferred from homology"/>
<keyword evidence="5 9" id="KW-1133">Transmembrane helix</keyword>
<keyword evidence="8" id="KW-0175">Coiled coil</keyword>
<evidence type="ECO:0000256" key="9">
    <source>
        <dbReference type="SAM" id="Phobius"/>
    </source>
</evidence>
<keyword evidence="13" id="KW-1185">Reference proteome</keyword>
<evidence type="ECO:0000256" key="3">
    <source>
        <dbReference type="ARBA" id="ARBA00022692"/>
    </source>
</evidence>
<dbReference type="PANTHER" id="PTHR21136:SF168">
    <property type="entry name" value="VESICLE-ASSOCIATED MEMBRANE PROTEIN 9"/>
    <property type="match status" value="1"/>
</dbReference>
<dbReference type="PROSITE" id="PS50859">
    <property type="entry name" value="LONGIN"/>
    <property type="match status" value="1"/>
</dbReference>
<gene>
    <name evidence="12" type="ORF">C9374_008608</name>
</gene>
<evidence type="ECO:0000256" key="6">
    <source>
        <dbReference type="ARBA" id="ARBA00023136"/>
    </source>
</evidence>
<dbReference type="GO" id="GO:0016020">
    <property type="term" value="C:membrane"/>
    <property type="evidence" value="ECO:0007669"/>
    <property type="project" value="InterPro"/>
</dbReference>
<dbReference type="PROSITE" id="PS00417">
    <property type="entry name" value="SYNAPTOBREVIN"/>
    <property type="match status" value="1"/>
</dbReference>
<sequence>MSQDGFILYCVVAKGNKVLAEFTNPLVKYGNFQRVSLKILEKIPPLNSKMIYSYDSYNFSYEVSNEVTFMCMSDSYFSTAQCFKFIQNIKEEWFKMYGDSGKTVSNNYAMNKSFKPFLKNKMNYFNHDPESNKIRKIKNQIQDIQNVMITNIDKVIQRGERIDILVGKTDELVVRAEEFKKKTNDLKRAIISSWLKAAAVCGFIIIVLALILFLYFCNGVGCLSE</sequence>
<organism evidence="12 13">
    <name type="scientific">Naegleria lovaniensis</name>
    <name type="common">Amoeba</name>
    <dbReference type="NCBI Taxonomy" id="51637"/>
    <lineage>
        <taxon>Eukaryota</taxon>
        <taxon>Discoba</taxon>
        <taxon>Heterolobosea</taxon>
        <taxon>Tetramitia</taxon>
        <taxon>Eutetramitia</taxon>
        <taxon>Vahlkampfiidae</taxon>
        <taxon>Naegleria</taxon>
    </lineage>
</organism>
<dbReference type="CDD" id="cd14824">
    <property type="entry name" value="Longin"/>
    <property type="match status" value="1"/>
</dbReference>
<dbReference type="Pfam" id="PF00957">
    <property type="entry name" value="Synaptobrevin"/>
    <property type="match status" value="1"/>
</dbReference>
<dbReference type="PRINTS" id="PR00219">
    <property type="entry name" value="SYNAPTOBREVN"/>
</dbReference>
<comment type="subcellular location">
    <subcellularLocation>
        <location evidence="7">Endomembrane system</location>
        <topology evidence="7">Single-pass type IV membrane protein</topology>
    </subcellularLocation>
</comment>
<feature type="domain" description="Longin" evidence="10">
    <location>
        <begin position="11"/>
        <end position="118"/>
    </location>
</feature>